<keyword evidence="1" id="KW-0645">Protease</keyword>
<evidence type="ECO:0000256" key="1">
    <source>
        <dbReference type="ARBA" id="ARBA00022670"/>
    </source>
</evidence>
<keyword evidence="4" id="KW-0472">Membrane</keyword>
<keyword evidence="4" id="KW-1133">Transmembrane helix</keyword>
<evidence type="ECO:0000313" key="5">
    <source>
        <dbReference type="EMBL" id="KAK4236973.1"/>
    </source>
</evidence>
<dbReference type="GO" id="GO:0004252">
    <property type="term" value="F:serine-type endopeptidase activity"/>
    <property type="evidence" value="ECO:0007669"/>
    <property type="project" value="InterPro"/>
</dbReference>
<dbReference type="SUPFAM" id="SSF52743">
    <property type="entry name" value="Subtilisin-like"/>
    <property type="match status" value="1"/>
</dbReference>
<evidence type="ECO:0000256" key="2">
    <source>
        <dbReference type="ARBA" id="ARBA00022801"/>
    </source>
</evidence>
<organism evidence="5 6">
    <name type="scientific">Achaetomium macrosporum</name>
    <dbReference type="NCBI Taxonomy" id="79813"/>
    <lineage>
        <taxon>Eukaryota</taxon>
        <taxon>Fungi</taxon>
        <taxon>Dikarya</taxon>
        <taxon>Ascomycota</taxon>
        <taxon>Pezizomycotina</taxon>
        <taxon>Sordariomycetes</taxon>
        <taxon>Sordariomycetidae</taxon>
        <taxon>Sordariales</taxon>
        <taxon>Chaetomiaceae</taxon>
        <taxon>Achaetomium</taxon>
    </lineage>
</organism>
<proteinExistence type="predicted"/>
<dbReference type="PROSITE" id="PS00138">
    <property type="entry name" value="SUBTILASE_SER"/>
    <property type="match status" value="1"/>
</dbReference>
<evidence type="ECO:0000313" key="6">
    <source>
        <dbReference type="Proteomes" id="UP001303760"/>
    </source>
</evidence>
<dbReference type="Proteomes" id="UP001303760">
    <property type="component" value="Unassembled WGS sequence"/>
</dbReference>
<gene>
    <name evidence="5" type="ORF">C8A03DRAFT_35128</name>
</gene>
<keyword evidence="4" id="KW-0812">Transmembrane</keyword>
<name>A0AAN7HB37_9PEZI</name>
<accession>A0AAN7HB37</accession>
<comment type="caution">
    <text evidence="5">The sequence shown here is derived from an EMBL/GenBank/DDBJ whole genome shotgun (WGS) entry which is preliminary data.</text>
</comment>
<evidence type="ECO:0000256" key="4">
    <source>
        <dbReference type="SAM" id="Phobius"/>
    </source>
</evidence>
<keyword evidence="3" id="KW-0720">Serine protease</keyword>
<evidence type="ECO:0000256" key="3">
    <source>
        <dbReference type="ARBA" id="ARBA00022825"/>
    </source>
</evidence>
<reference evidence="5" key="1">
    <citation type="journal article" date="2023" name="Mol. Phylogenet. Evol.">
        <title>Genome-scale phylogeny and comparative genomics of the fungal order Sordariales.</title>
        <authorList>
            <person name="Hensen N."/>
            <person name="Bonometti L."/>
            <person name="Westerberg I."/>
            <person name="Brannstrom I.O."/>
            <person name="Guillou S."/>
            <person name="Cros-Aarteil S."/>
            <person name="Calhoun S."/>
            <person name="Haridas S."/>
            <person name="Kuo A."/>
            <person name="Mondo S."/>
            <person name="Pangilinan J."/>
            <person name="Riley R."/>
            <person name="LaButti K."/>
            <person name="Andreopoulos B."/>
            <person name="Lipzen A."/>
            <person name="Chen C."/>
            <person name="Yan M."/>
            <person name="Daum C."/>
            <person name="Ng V."/>
            <person name="Clum A."/>
            <person name="Steindorff A."/>
            <person name="Ohm R.A."/>
            <person name="Martin F."/>
            <person name="Silar P."/>
            <person name="Natvig D.O."/>
            <person name="Lalanne C."/>
            <person name="Gautier V."/>
            <person name="Ament-Velasquez S.L."/>
            <person name="Kruys A."/>
            <person name="Hutchinson M.I."/>
            <person name="Powell A.J."/>
            <person name="Barry K."/>
            <person name="Miller A.N."/>
            <person name="Grigoriev I.V."/>
            <person name="Debuchy R."/>
            <person name="Gladieux P."/>
            <person name="Hiltunen Thoren M."/>
            <person name="Johannesson H."/>
        </authorList>
    </citation>
    <scope>NUCLEOTIDE SEQUENCE</scope>
    <source>
        <strain evidence="5">CBS 532.94</strain>
    </source>
</reference>
<dbReference type="InterPro" id="IPR023828">
    <property type="entry name" value="Peptidase_S8_Ser-AS"/>
</dbReference>
<dbReference type="AlphaFoldDB" id="A0AAN7HB37"/>
<reference evidence="5" key="2">
    <citation type="submission" date="2023-05" db="EMBL/GenBank/DDBJ databases">
        <authorList>
            <consortium name="Lawrence Berkeley National Laboratory"/>
            <person name="Steindorff A."/>
            <person name="Hensen N."/>
            <person name="Bonometti L."/>
            <person name="Westerberg I."/>
            <person name="Brannstrom I.O."/>
            <person name="Guillou S."/>
            <person name="Cros-Aarteil S."/>
            <person name="Calhoun S."/>
            <person name="Haridas S."/>
            <person name="Kuo A."/>
            <person name="Mondo S."/>
            <person name="Pangilinan J."/>
            <person name="Riley R."/>
            <person name="Labutti K."/>
            <person name="Andreopoulos B."/>
            <person name="Lipzen A."/>
            <person name="Chen C."/>
            <person name="Yanf M."/>
            <person name="Daum C."/>
            <person name="Ng V."/>
            <person name="Clum A."/>
            <person name="Ohm R."/>
            <person name="Martin F."/>
            <person name="Silar P."/>
            <person name="Natvig D."/>
            <person name="Lalanne C."/>
            <person name="Gautier V."/>
            <person name="Ament-Velasquez S.L."/>
            <person name="Kruys A."/>
            <person name="Hutchinson M.I."/>
            <person name="Powell A.J."/>
            <person name="Barry K."/>
            <person name="Miller A.N."/>
            <person name="Grigoriev I.V."/>
            <person name="Debuchy R."/>
            <person name="Gladieux P."/>
            <person name="Thoren M.H."/>
            <person name="Johannesson H."/>
        </authorList>
    </citation>
    <scope>NUCLEOTIDE SEQUENCE</scope>
    <source>
        <strain evidence="5">CBS 532.94</strain>
    </source>
</reference>
<feature type="transmembrane region" description="Helical" evidence="4">
    <location>
        <begin position="36"/>
        <end position="53"/>
    </location>
</feature>
<dbReference type="InterPro" id="IPR036852">
    <property type="entry name" value="Peptidase_S8/S53_dom_sf"/>
</dbReference>
<dbReference type="EMBL" id="MU860163">
    <property type="protein sequence ID" value="KAK4236973.1"/>
    <property type="molecule type" value="Genomic_DNA"/>
</dbReference>
<sequence>MRVHYTFLTLGEAVELAWLRALCENAWTRRKSGTSFAMPIATGIVAFVLLYAYERLLEDGARSEYDKMRDYLA</sequence>
<dbReference type="GO" id="GO:0006508">
    <property type="term" value="P:proteolysis"/>
    <property type="evidence" value="ECO:0007669"/>
    <property type="project" value="UniProtKB-KW"/>
</dbReference>
<keyword evidence="6" id="KW-1185">Reference proteome</keyword>
<keyword evidence="2" id="KW-0378">Hydrolase</keyword>
<protein>
    <submittedName>
        <fullName evidence="5">Uncharacterized protein</fullName>
    </submittedName>
</protein>